<dbReference type="Proteomes" id="UP000054279">
    <property type="component" value="Unassembled WGS sequence"/>
</dbReference>
<protein>
    <submittedName>
        <fullName evidence="1">Unplaced genomic scaffold SPHSTscaffold_354, whole genome shotgun sequence</fullName>
    </submittedName>
</protein>
<organism evidence="1 2">
    <name type="scientific">Sphaerobolus stellatus (strain SS14)</name>
    <dbReference type="NCBI Taxonomy" id="990650"/>
    <lineage>
        <taxon>Eukaryota</taxon>
        <taxon>Fungi</taxon>
        <taxon>Dikarya</taxon>
        <taxon>Basidiomycota</taxon>
        <taxon>Agaricomycotina</taxon>
        <taxon>Agaricomycetes</taxon>
        <taxon>Phallomycetidae</taxon>
        <taxon>Geastrales</taxon>
        <taxon>Sphaerobolaceae</taxon>
        <taxon>Sphaerobolus</taxon>
    </lineage>
</organism>
<proteinExistence type="predicted"/>
<gene>
    <name evidence="1" type="ORF">M422DRAFT_273877</name>
</gene>
<name>A0A0C9TTG5_SPHS4</name>
<evidence type="ECO:0000313" key="1">
    <source>
        <dbReference type="EMBL" id="KIJ25169.1"/>
    </source>
</evidence>
<dbReference type="AlphaFoldDB" id="A0A0C9TTG5"/>
<dbReference type="EMBL" id="KN837429">
    <property type="protein sequence ID" value="KIJ25169.1"/>
    <property type="molecule type" value="Genomic_DNA"/>
</dbReference>
<reference evidence="1 2" key="1">
    <citation type="submission" date="2014-06" db="EMBL/GenBank/DDBJ databases">
        <title>Evolutionary Origins and Diversification of the Mycorrhizal Mutualists.</title>
        <authorList>
            <consortium name="DOE Joint Genome Institute"/>
            <consortium name="Mycorrhizal Genomics Consortium"/>
            <person name="Kohler A."/>
            <person name="Kuo A."/>
            <person name="Nagy L.G."/>
            <person name="Floudas D."/>
            <person name="Copeland A."/>
            <person name="Barry K.W."/>
            <person name="Cichocki N."/>
            <person name="Veneault-Fourrey C."/>
            <person name="LaButti K."/>
            <person name="Lindquist E.A."/>
            <person name="Lipzen A."/>
            <person name="Lundell T."/>
            <person name="Morin E."/>
            <person name="Murat C."/>
            <person name="Riley R."/>
            <person name="Ohm R."/>
            <person name="Sun H."/>
            <person name="Tunlid A."/>
            <person name="Henrissat B."/>
            <person name="Grigoriev I.V."/>
            <person name="Hibbett D.S."/>
            <person name="Martin F."/>
        </authorList>
    </citation>
    <scope>NUCLEOTIDE SEQUENCE [LARGE SCALE GENOMIC DNA]</scope>
    <source>
        <strain evidence="1 2">SS14</strain>
    </source>
</reference>
<accession>A0A0C9TTG5</accession>
<dbReference type="HOGENOM" id="CLU_061024_1_0_1"/>
<evidence type="ECO:0000313" key="2">
    <source>
        <dbReference type="Proteomes" id="UP000054279"/>
    </source>
</evidence>
<keyword evidence="2" id="KW-1185">Reference proteome</keyword>
<sequence>MSNVASSSKSVTANSVLYKRSSDMPHFPIVLLSDTHRTLKGFKAVPDFKGHKDPMKTNFWPNNDEEECWSMVAGYWRAYDMESIELRELFTRLKKEEEAEAEKKWRAEEDKRRKMVLTTLGSEKGKDVSQVIDSGSEDEIEGEFRETCLNCPKNQVTCVFTHPSNSKKKTACDRCVCRNVNCTYWSPYKVIMERTMKGMGKNLLWLETEADDLNRINAEGMYHKYNLMIMDSL</sequence>